<feature type="region of interest" description="Disordered" evidence="2">
    <location>
        <begin position="1"/>
        <end position="322"/>
    </location>
</feature>
<name>A0A9Q0M5V4_BLOTA</name>
<feature type="compositionally biased region" description="Basic residues" evidence="2">
    <location>
        <begin position="291"/>
        <end position="301"/>
    </location>
</feature>
<dbReference type="AlphaFoldDB" id="A0A9Q0M5V4"/>
<dbReference type="PROSITE" id="PS50174">
    <property type="entry name" value="G_PATCH"/>
    <property type="match status" value="1"/>
</dbReference>
<dbReference type="Proteomes" id="UP001142055">
    <property type="component" value="Chromosome 2"/>
</dbReference>
<evidence type="ECO:0000313" key="5">
    <source>
        <dbReference type="Proteomes" id="UP001142055"/>
    </source>
</evidence>
<evidence type="ECO:0000256" key="1">
    <source>
        <dbReference type="ARBA" id="ARBA00010900"/>
    </source>
</evidence>
<dbReference type="PANTHER" id="PTHR23329">
    <property type="entry name" value="TUFTELIN-INTERACTING PROTEIN 11-RELATED"/>
    <property type="match status" value="1"/>
</dbReference>
<comment type="similarity">
    <text evidence="1">Belongs to the TFP11/STIP family.</text>
</comment>
<feature type="compositionally biased region" description="Polar residues" evidence="2">
    <location>
        <begin position="258"/>
        <end position="268"/>
    </location>
</feature>
<feature type="compositionally biased region" description="Low complexity" evidence="2">
    <location>
        <begin position="168"/>
        <end position="188"/>
    </location>
</feature>
<evidence type="ECO:0000313" key="4">
    <source>
        <dbReference type="EMBL" id="KAJ6219619.1"/>
    </source>
</evidence>
<feature type="compositionally biased region" description="Basic residues" evidence="2">
    <location>
        <begin position="66"/>
        <end position="167"/>
    </location>
</feature>
<sequence>MARSVSRRSGAVSRRSTRGLARSSRRGRRTLSRGSRRSRSTGRKRSMSRRGRGRRRRGRGGSLSRTRSRRRSRSVRGRRRRRRRGGRRGSRMSRGRSRSRSRSRSSSRSRSRSRRSRGRRRGRRGRGRRSHYLKGSRSRSSSRRSYSRGRSRRRRGRGRGRGRRRRSVSQGSSSRASLSFGNSSTIGSRRGRSRKRSLRSRSSKRGKGFRSRSRRRGSVRRASRGRRSRSRGRRRRRRRGRGRGRRGGRNRGGLSSSPSYRKSNINQVSGSSSKSRSRPKTSASRGSRGSRASRRGSRRGRPGSVSGKANSFPPKSMGHSPSSIKTLDLLVCQLIFTEITRSQPRDNEFGQWEMYTKGIGSKLLSKMGYQPGKGLGKNQQGITAPIEVKKRPGSGAIGAYGPEAKGSKKANKSEKENDNDDDIFEVEDSTNKSSWKKGQGATINKAKIKKVYTQSSEDVIAEGVMKSWNNKTGIDDSKATRMKIIDMTGPEQRILSGLSQLHTSRAQMPKDDYTPTKMNTKFDVPELKHNLERMIRISVNKLVREEQNYQRDLKQTDSLKEEETRLEKVIADEEWQLEQLDSYDTFVQTIEDIIDDVKHDDSRLSSPLDTVISKFESFYSQDFKKIFGRSFGLDNLLISTLGPLLRKELRFWKPFATDNDKIHNKFERIKYLVCRPKTFDIILWDYWNPQFCRALQQWPTMKQYEPIMFFMEQWKSILPKWYFEYIVANHLILKIMGEVQSWEPSNDPIPIHEWILPWPQSLLDESTNSNDIELLFEPIYEIVRQKLAKTLGPWEPKSYDNSVLHMISLWKDAFTQTSFQNFIEQNIVPKLEIMMRSIRINPQEQSFAEWNWVMTWRPLLTDETMANILEKCFFPNWLFTLYNWLAQVMVNFVEIQAWYREWKDKLHDLVNQPTIKDMLNKALMMMHHRVDPNICLKPFNAYFDPSIRATKIETSAINSSITQPYVHAPNPTPIEMSYTQSESINFREMVEMKANENGIIFMPIANRYQDGKQVFQCGQYLVYIDNQVLFHQRFVNHNRIWAPIRLQEMIDMCKM</sequence>
<organism evidence="4 5">
    <name type="scientific">Blomia tropicalis</name>
    <name type="common">Mite</name>
    <dbReference type="NCBI Taxonomy" id="40697"/>
    <lineage>
        <taxon>Eukaryota</taxon>
        <taxon>Metazoa</taxon>
        <taxon>Ecdysozoa</taxon>
        <taxon>Arthropoda</taxon>
        <taxon>Chelicerata</taxon>
        <taxon>Arachnida</taxon>
        <taxon>Acari</taxon>
        <taxon>Acariformes</taxon>
        <taxon>Sarcoptiformes</taxon>
        <taxon>Astigmata</taxon>
        <taxon>Glycyphagoidea</taxon>
        <taxon>Echimyopodidae</taxon>
        <taxon>Blomia</taxon>
    </lineage>
</organism>
<dbReference type="InterPro" id="IPR045211">
    <property type="entry name" value="TFP11/STIP/Ntr1"/>
</dbReference>
<dbReference type="Pfam" id="PF07842">
    <property type="entry name" value="GCFC"/>
    <property type="match status" value="1"/>
</dbReference>
<gene>
    <name evidence="4" type="ORF">RDWZM_005431</name>
</gene>
<dbReference type="InterPro" id="IPR022783">
    <property type="entry name" value="GCFC_dom"/>
</dbReference>
<protein>
    <recommendedName>
        <fullName evidence="3">G-patch domain-containing protein</fullName>
    </recommendedName>
</protein>
<dbReference type="GO" id="GO:0000390">
    <property type="term" value="P:spliceosomal complex disassembly"/>
    <property type="evidence" value="ECO:0007669"/>
    <property type="project" value="InterPro"/>
</dbReference>
<dbReference type="GO" id="GO:0003676">
    <property type="term" value="F:nucleic acid binding"/>
    <property type="evidence" value="ECO:0007669"/>
    <property type="project" value="InterPro"/>
</dbReference>
<dbReference type="PANTHER" id="PTHR23329:SF1">
    <property type="entry name" value="TUFTELIN-INTERACTING PROTEIN 11"/>
    <property type="match status" value="1"/>
</dbReference>
<feature type="region of interest" description="Disordered" evidence="2">
    <location>
        <begin position="392"/>
        <end position="440"/>
    </location>
</feature>
<proteinExistence type="inferred from homology"/>
<reference evidence="4" key="1">
    <citation type="submission" date="2022-12" db="EMBL/GenBank/DDBJ databases">
        <title>Genome assemblies of Blomia tropicalis.</title>
        <authorList>
            <person name="Cui Y."/>
        </authorList>
    </citation>
    <scope>NUCLEOTIDE SEQUENCE</scope>
    <source>
        <tissue evidence="4">Adult mites</tissue>
    </source>
</reference>
<accession>A0A9Q0M5V4</accession>
<dbReference type="GO" id="GO:0071008">
    <property type="term" value="C:U2-type post-mRNA release spliceosomal complex"/>
    <property type="evidence" value="ECO:0007669"/>
    <property type="project" value="TreeGrafter"/>
</dbReference>
<feature type="compositionally biased region" description="Low complexity" evidence="2">
    <location>
        <begin position="269"/>
        <end position="290"/>
    </location>
</feature>
<dbReference type="InterPro" id="IPR000467">
    <property type="entry name" value="G_patch_dom"/>
</dbReference>
<feature type="compositionally biased region" description="Low complexity" evidence="2">
    <location>
        <begin position="1"/>
        <end position="22"/>
    </location>
</feature>
<dbReference type="SMART" id="SM00443">
    <property type="entry name" value="G_patch"/>
    <property type="match status" value="1"/>
</dbReference>
<comment type="caution">
    <text evidence="4">The sequence shown here is derived from an EMBL/GenBank/DDBJ whole genome shotgun (WGS) entry which is preliminary data.</text>
</comment>
<evidence type="ECO:0000256" key="2">
    <source>
        <dbReference type="SAM" id="MobiDB-lite"/>
    </source>
</evidence>
<dbReference type="EMBL" id="JAPWDV010000002">
    <property type="protein sequence ID" value="KAJ6219619.1"/>
    <property type="molecule type" value="Genomic_DNA"/>
</dbReference>
<feature type="compositionally biased region" description="Acidic residues" evidence="2">
    <location>
        <begin position="417"/>
        <end position="428"/>
    </location>
</feature>
<dbReference type="OMA" id="RALQKWH"/>
<keyword evidence="5" id="KW-1185">Reference proteome</keyword>
<feature type="compositionally biased region" description="Basic residues" evidence="2">
    <location>
        <begin position="189"/>
        <end position="249"/>
    </location>
</feature>
<dbReference type="Pfam" id="PF01585">
    <property type="entry name" value="G-patch"/>
    <property type="match status" value="1"/>
</dbReference>
<feature type="compositionally biased region" description="Basic residues" evidence="2">
    <location>
        <begin position="23"/>
        <end position="59"/>
    </location>
</feature>
<evidence type="ECO:0000259" key="3">
    <source>
        <dbReference type="PROSITE" id="PS50174"/>
    </source>
</evidence>
<feature type="domain" description="G-patch" evidence="3">
    <location>
        <begin position="356"/>
        <end position="402"/>
    </location>
</feature>